<protein>
    <submittedName>
        <fullName evidence="2">Uncharacterized protein</fullName>
    </submittedName>
</protein>
<comment type="caution">
    <text evidence="2">The sequence shown here is derived from an EMBL/GenBank/DDBJ whole genome shotgun (WGS) entry which is preliminary data.</text>
</comment>
<accession>A0A540NTM3</accession>
<feature type="region of interest" description="Disordered" evidence="1">
    <location>
        <begin position="12"/>
        <end position="57"/>
    </location>
</feature>
<dbReference type="EMBL" id="VIEB01000005">
    <property type="protein sequence ID" value="TQE14386.1"/>
    <property type="molecule type" value="Genomic_DNA"/>
</dbReference>
<evidence type="ECO:0000313" key="2">
    <source>
        <dbReference type="EMBL" id="TQE14386.1"/>
    </source>
</evidence>
<evidence type="ECO:0000313" key="3">
    <source>
        <dbReference type="Proteomes" id="UP000315295"/>
    </source>
</evidence>
<dbReference type="Proteomes" id="UP000315295">
    <property type="component" value="Unassembled WGS sequence"/>
</dbReference>
<name>A0A540NTM3_MALBA</name>
<gene>
    <name evidence="2" type="ORF">C1H46_000305</name>
</gene>
<evidence type="ECO:0000256" key="1">
    <source>
        <dbReference type="SAM" id="MobiDB-lite"/>
    </source>
</evidence>
<reference evidence="2 3" key="1">
    <citation type="journal article" date="2019" name="G3 (Bethesda)">
        <title>Sequencing of a Wild Apple (Malus baccata) Genome Unravels the Differences Between Cultivated and Wild Apple Species Regarding Disease Resistance and Cold Tolerance.</title>
        <authorList>
            <person name="Chen X."/>
        </authorList>
    </citation>
    <scope>NUCLEOTIDE SEQUENCE [LARGE SCALE GENOMIC DNA]</scope>
    <source>
        <strain evidence="3">cv. Shandingzi</strain>
        <tissue evidence="2">Leaves</tissue>
    </source>
</reference>
<proteinExistence type="predicted"/>
<dbReference type="AlphaFoldDB" id="A0A540NTM3"/>
<organism evidence="2 3">
    <name type="scientific">Malus baccata</name>
    <name type="common">Siberian crab apple</name>
    <name type="synonym">Pyrus baccata</name>
    <dbReference type="NCBI Taxonomy" id="106549"/>
    <lineage>
        <taxon>Eukaryota</taxon>
        <taxon>Viridiplantae</taxon>
        <taxon>Streptophyta</taxon>
        <taxon>Embryophyta</taxon>
        <taxon>Tracheophyta</taxon>
        <taxon>Spermatophyta</taxon>
        <taxon>Magnoliopsida</taxon>
        <taxon>eudicotyledons</taxon>
        <taxon>Gunneridae</taxon>
        <taxon>Pentapetalae</taxon>
        <taxon>rosids</taxon>
        <taxon>fabids</taxon>
        <taxon>Rosales</taxon>
        <taxon>Rosaceae</taxon>
        <taxon>Amygdaloideae</taxon>
        <taxon>Maleae</taxon>
        <taxon>Malus</taxon>
    </lineage>
</organism>
<keyword evidence="3" id="KW-1185">Reference proteome</keyword>
<feature type="compositionally biased region" description="Low complexity" evidence="1">
    <location>
        <begin position="12"/>
        <end position="27"/>
    </location>
</feature>
<sequence>MWECRIFSNLLHSSSTTSPSSDSNFESPTPPPPPLELNNPQEPTHARPPPPLSLLDSLNSFISEIPPEA</sequence>